<comment type="cofactor">
    <cofactor evidence="8">
        <name>Zn(2+)</name>
        <dbReference type="ChEBI" id="CHEBI:29105"/>
    </cofactor>
    <text evidence="8">Binds 1 zinc ion.</text>
</comment>
<dbReference type="GO" id="GO:0005758">
    <property type="term" value="C:mitochondrial intermembrane space"/>
    <property type="evidence" value="ECO:0007669"/>
    <property type="project" value="TreeGrafter"/>
</dbReference>
<dbReference type="HOGENOM" id="CLU_001805_1_2_1"/>
<sequence>MSTADNNPRLTPPQPAIKWNHTPELIKTKTDEEITANRQALDSIANLPKADCNFQSVFEAITKANTVLSKETSPLIFYTHVTPNDDLRAASIAAEETLDKYSVEAEMRVDVYRSVLNAEENIKETNPNLTPEQRRLVEKTVLEGKRAGLGLPETERGKLKTLKEELAKACQDFSNNCNQEKGYMDFTVEQLRGVPQKTIDGYKKVEDDKVRVTFKTPDTVPVMKYAELPETRKAMFAGSEDRLKINVPVMDKVLDLRRQCTELLGYDTWAQYVLEDRMIKSPEKAAEFLEDLREKLHPVGVADRKALLELKKSECERLNIPFDNELYVWDWRYYDRLYAEKTVNMDNEFIKAHFPANVVIPAVLDIYKQLLNVRIEEVPNAVVWHEDVKQYAAWDLDATDQSGFLGYLHLDLFPRQNKYGHAAVWGLISGYETDDGGRSYPVTCMVANLAKPTDNDPGLLSHDDVVTFFHEMGHAWHGLLSRTKYARFHGTSVSRDFVEAPSQMLENWCFERVVLEKISRHHETQLPLPDEAIESIIKSRYLDVGLFYLRQVYIGMFDQALHTSKEKINATEKWNELRETISLVKGFEKAMWKPGFGSVGHLVGGYDAQYYGYAYSLVIAYDMYETIFKADPLSPAAGKRYRDSILKPGGSRDELASVEEFLGRPYNAEAFQKALFNSDASSGSHL</sequence>
<dbReference type="Gene3D" id="1.10.1370.10">
    <property type="entry name" value="Neurolysin, domain 3"/>
    <property type="match status" value="1"/>
</dbReference>
<comment type="function">
    <text evidence="7">Cleaves proteins, imported into the mitochondrion, to their mature size. While most mitochondrial precursor proteins are processed to the mature form in one step by mitochondrial processing peptidase (MPP), the sequential cleavage by MIP of an octapeptide after initial processing by MPP is a required step for a subgroup of nuclear-encoded precursor proteins destined for the matrix or the inner membrane.</text>
</comment>
<dbReference type="InterPro" id="IPR001567">
    <property type="entry name" value="Pept_M3A_M3B_dom"/>
</dbReference>
<evidence type="ECO:0000256" key="2">
    <source>
        <dbReference type="ARBA" id="ARBA00022670"/>
    </source>
</evidence>
<evidence type="ECO:0000313" key="11">
    <source>
        <dbReference type="Proteomes" id="UP000054097"/>
    </source>
</evidence>
<dbReference type="GO" id="GO:0006518">
    <property type="term" value="P:peptide metabolic process"/>
    <property type="evidence" value="ECO:0007669"/>
    <property type="project" value="TreeGrafter"/>
</dbReference>
<dbReference type="InterPro" id="IPR024079">
    <property type="entry name" value="MetalloPept_cat_dom_sf"/>
</dbReference>
<evidence type="ECO:0000313" key="10">
    <source>
        <dbReference type="EMBL" id="KIM28712.1"/>
    </source>
</evidence>
<dbReference type="Gene3D" id="3.40.390.10">
    <property type="entry name" value="Collagenase (Catalytic Domain)"/>
    <property type="match status" value="1"/>
</dbReference>
<evidence type="ECO:0000256" key="6">
    <source>
        <dbReference type="ARBA" id="ARBA00023049"/>
    </source>
</evidence>
<dbReference type="Proteomes" id="UP000054097">
    <property type="component" value="Unassembled WGS sequence"/>
</dbReference>
<keyword evidence="4 8" id="KW-0378">Hydrolase</keyword>
<dbReference type="InterPro" id="IPR045090">
    <property type="entry name" value="Pept_M3A_M3B"/>
</dbReference>
<name>A0A0C2XHZ9_SERVB</name>
<evidence type="ECO:0000256" key="4">
    <source>
        <dbReference type="ARBA" id="ARBA00022801"/>
    </source>
</evidence>
<dbReference type="CDD" id="cd06455">
    <property type="entry name" value="M3A_TOP"/>
    <property type="match status" value="1"/>
</dbReference>
<evidence type="ECO:0000256" key="3">
    <source>
        <dbReference type="ARBA" id="ARBA00022723"/>
    </source>
</evidence>
<dbReference type="InterPro" id="IPR024077">
    <property type="entry name" value="Neurolysin/TOP_dom2"/>
</dbReference>
<dbReference type="GO" id="GO:0046872">
    <property type="term" value="F:metal ion binding"/>
    <property type="evidence" value="ECO:0007669"/>
    <property type="project" value="UniProtKB-UniRule"/>
</dbReference>
<dbReference type="AlphaFoldDB" id="A0A0C2XHZ9"/>
<dbReference type="SUPFAM" id="SSF55486">
    <property type="entry name" value="Metalloproteases ('zincins'), catalytic domain"/>
    <property type="match status" value="1"/>
</dbReference>
<dbReference type="PANTHER" id="PTHR11804:SF84">
    <property type="entry name" value="SACCHAROLYSIN"/>
    <property type="match status" value="1"/>
</dbReference>
<evidence type="ECO:0000256" key="1">
    <source>
        <dbReference type="ARBA" id="ARBA00006040"/>
    </source>
</evidence>
<dbReference type="FunFam" id="3.40.390.10:FF:000006">
    <property type="entry name" value="Thimet oligopeptidase 1"/>
    <property type="match status" value="1"/>
</dbReference>
<dbReference type="GO" id="GO:0006508">
    <property type="term" value="P:proteolysis"/>
    <property type="evidence" value="ECO:0007669"/>
    <property type="project" value="UniProtKB-KW"/>
</dbReference>
<reference evidence="11" key="2">
    <citation type="submission" date="2015-01" db="EMBL/GenBank/DDBJ databases">
        <title>Evolutionary Origins and Diversification of the Mycorrhizal Mutualists.</title>
        <authorList>
            <consortium name="DOE Joint Genome Institute"/>
            <consortium name="Mycorrhizal Genomics Consortium"/>
            <person name="Kohler A."/>
            <person name="Kuo A."/>
            <person name="Nagy L.G."/>
            <person name="Floudas D."/>
            <person name="Copeland A."/>
            <person name="Barry K.W."/>
            <person name="Cichocki N."/>
            <person name="Veneault-Fourrey C."/>
            <person name="LaButti K."/>
            <person name="Lindquist E.A."/>
            <person name="Lipzen A."/>
            <person name="Lundell T."/>
            <person name="Morin E."/>
            <person name="Murat C."/>
            <person name="Riley R."/>
            <person name="Ohm R."/>
            <person name="Sun H."/>
            <person name="Tunlid A."/>
            <person name="Henrissat B."/>
            <person name="Grigoriev I.V."/>
            <person name="Hibbett D.S."/>
            <person name="Martin F."/>
        </authorList>
    </citation>
    <scope>NUCLEOTIDE SEQUENCE [LARGE SCALE GENOMIC DNA]</scope>
    <source>
        <strain evidence="11">MAFF 305830</strain>
    </source>
</reference>
<dbReference type="Gene3D" id="1.20.1050.40">
    <property type="entry name" value="Endopeptidase. Chain P, domain 1"/>
    <property type="match status" value="1"/>
</dbReference>
<accession>A0A0C2XHZ9</accession>
<dbReference type="Pfam" id="PF01432">
    <property type="entry name" value="Peptidase_M3"/>
    <property type="match status" value="1"/>
</dbReference>
<evidence type="ECO:0000256" key="8">
    <source>
        <dbReference type="RuleBase" id="RU003435"/>
    </source>
</evidence>
<organism evidence="10 11">
    <name type="scientific">Serendipita vermifera MAFF 305830</name>
    <dbReference type="NCBI Taxonomy" id="933852"/>
    <lineage>
        <taxon>Eukaryota</taxon>
        <taxon>Fungi</taxon>
        <taxon>Dikarya</taxon>
        <taxon>Basidiomycota</taxon>
        <taxon>Agaricomycotina</taxon>
        <taxon>Agaricomycetes</taxon>
        <taxon>Sebacinales</taxon>
        <taxon>Serendipitaceae</taxon>
        <taxon>Serendipita</taxon>
    </lineage>
</organism>
<dbReference type="OrthoDB" id="534666at2759"/>
<dbReference type="InterPro" id="IPR024080">
    <property type="entry name" value="Neurolysin/TOP_N"/>
</dbReference>
<comment type="similarity">
    <text evidence="1 8">Belongs to the peptidase M3 family.</text>
</comment>
<keyword evidence="3 8" id="KW-0479">Metal-binding</keyword>
<dbReference type="GO" id="GO:0004222">
    <property type="term" value="F:metalloendopeptidase activity"/>
    <property type="evidence" value="ECO:0007669"/>
    <property type="project" value="InterPro"/>
</dbReference>
<dbReference type="STRING" id="933852.A0A0C2XHZ9"/>
<keyword evidence="2 8" id="KW-0645">Protease</keyword>
<protein>
    <recommendedName>
        <fullName evidence="9">Peptidase M3A/M3B catalytic domain-containing protein</fullName>
    </recommendedName>
</protein>
<evidence type="ECO:0000256" key="5">
    <source>
        <dbReference type="ARBA" id="ARBA00022833"/>
    </source>
</evidence>
<keyword evidence="11" id="KW-1185">Reference proteome</keyword>
<reference evidence="10 11" key="1">
    <citation type="submission" date="2014-04" db="EMBL/GenBank/DDBJ databases">
        <authorList>
            <consortium name="DOE Joint Genome Institute"/>
            <person name="Kuo A."/>
            <person name="Zuccaro A."/>
            <person name="Kohler A."/>
            <person name="Nagy L.G."/>
            <person name="Floudas D."/>
            <person name="Copeland A."/>
            <person name="Barry K.W."/>
            <person name="Cichocki N."/>
            <person name="Veneault-Fourrey C."/>
            <person name="LaButti K."/>
            <person name="Lindquist E.A."/>
            <person name="Lipzen A."/>
            <person name="Lundell T."/>
            <person name="Morin E."/>
            <person name="Murat C."/>
            <person name="Sun H."/>
            <person name="Tunlid A."/>
            <person name="Henrissat B."/>
            <person name="Grigoriev I.V."/>
            <person name="Hibbett D.S."/>
            <person name="Martin F."/>
            <person name="Nordberg H.P."/>
            <person name="Cantor M.N."/>
            <person name="Hua S.X."/>
        </authorList>
    </citation>
    <scope>NUCLEOTIDE SEQUENCE [LARGE SCALE GENOMIC DNA]</scope>
    <source>
        <strain evidence="10 11">MAFF 305830</strain>
    </source>
</reference>
<evidence type="ECO:0000256" key="7">
    <source>
        <dbReference type="ARBA" id="ARBA00025208"/>
    </source>
</evidence>
<keyword evidence="5 8" id="KW-0862">Zinc</keyword>
<dbReference type="EMBL" id="KN824291">
    <property type="protein sequence ID" value="KIM28712.1"/>
    <property type="molecule type" value="Genomic_DNA"/>
</dbReference>
<feature type="domain" description="Peptidase M3A/M3B catalytic" evidence="9">
    <location>
        <begin position="222"/>
        <end position="675"/>
    </location>
</feature>
<keyword evidence="6 8" id="KW-0482">Metalloprotease</keyword>
<evidence type="ECO:0000259" key="9">
    <source>
        <dbReference type="Pfam" id="PF01432"/>
    </source>
</evidence>
<proteinExistence type="inferred from homology"/>
<dbReference type="PANTHER" id="PTHR11804">
    <property type="entry name" value="PROTEASE M3 THIMET OLIGOPEPTIDASE-RELATED"/>
    <property type="match status" value="1"/>
</dbReference>
<gene>
    <name evidence="10" type="ORF">M408DRAFT_329175</name>
</gene>